<proteinExistence type="predicted"/>
<accession>A0A5S5C521</accession>
<protein>
    <submittedName>
        <fullName evidence="1">Uncharacterized protein</fullName>
    </submittedName>
</protein>
<evidence type="ECO:0000313" key="2">
    <source>
        <dbReference type="Proteomes" id="UP000323257"/>
    </source>
</evidence>
<dbReference type="OrthoDB" id="2967847at2"/>
<name>A0A5S5C521_9BACL</name>
<reference evidence="1 2" key="1">
    <citation type="submission" date="2019-07" db="EMBL/GenBank/DDBJ databases">
        <title>Genomic Encyclopedia of Type Strains, Phase III (KMG-III): the genomes of soil and plant-associated and newly described type strains.</title>
        <authorList>
            <person name="Whitman W."/>
        </authorList>
    </citation>
    <scope>NUCLEOTIDE SEQUENCE [LARGE SCALE GENOMIC DNA]</scope>
    <source>
        <strain evidence="1 2">BL24</strain>
    </source>
</reference>
<evidence type="ECO:0000313" key="1">
    <source>
        <dbReference type="EMBL" id="TYP74531.1"/>
    </source>
</evidence>
<dbReference type="RefSeq" id="WP_148929791.1">
    <property type="nucleotide sequence ID" value="NZ_VNHS01000005.1"/>
</dbReference>
<dbReference type="EMBL" id="VNHS01000005">
    <property type="protein sequence ID" value="TYP74531.1"/>
    <property type="molecule type" value="Genomic_DNA"/>
</dbReference>
<dbReference type="AlphaFoldDB" id="A0A5S5C521"/>
<gene>
    <name evidence="1" type="ORF">BCM02_10575</name>
</gene>
<comment type="caution">
    <text evidence="1">The sequence shown here is derived from an EMBL/GenBank/DDBJ whole genome shotgun (WGS) entry which is preliminary data.</text>
</comment>
<sequence>MSILSSSFSVGAVSSEQTDWLSQKLTYSIVIQNPERIGMVDDADVILSTIIKDKVERLSSERIQDDDKGTITISGEVIFDARGMTKEEISQFNLLKGVQFMGDDNREYLLPVLR</sequence>
<keyword evidence="2" id="KW-1185">Reference proteome</keyword>
<dbReference type="Proteomes" id="UP000323257">
    <property type="component" value="Unassembled WGS sequence"/>
</dbReference>
<organism evidence="1 2">
    <name type="scientific">Paenibacillus methanolicus</name>
    <dbReference type="NCBI Taxonomy" id="582686"/>
    <lineage>
        <taxon>Bacteria</taxon>
        <taxon>Bacillati</taxon>
        <taxon>Bacillota</taxon>
        <taxon>Bacilli</taxon>
        <taxon>Bacillales</taxon>
        <taxon>Paenibacillaceae</taxon>
        <taxon>Paenibacillus</taxon>
    </lineage>
</organism>